<dbReference type="InterPro" id="IPR026983">
    <property type="entry name" value="DHC"/>
</dbReference>
<reference evidence="8" key="1">
    <citation type="submission" date="2013-12" db="EMBL/GenBank/DDBJ databases">
        <title>The Genome Sequence of Aphanomyces astaci APO3.</title>
        <authorList>
            <consortium name="The Broad Institute Genomics Platform"/>
            <person name="Russ C."/>
            <person name="Tyler B."/>
            <person name="van West P."/>
            <person name="Dieguez-Uribeondo J."/>
            <person name="Young S.K."/>
            <person name="Zeng Q."/>
            <person name="Gargeya S."/>
            <person name="Fitzgerald M."/>
            <person name="Abouelleil A."/>
            <person name="Alvarado L."/>
            <person name="Chapman S.B."/>
            <person name="Gainer-Dewar J."/>
            <person name="Goldberg J."/>
            <person name="Griggs A."/>
            <person name="Gujja S."/>
            <person name="Hansen M."/>
            <person name="Howarth C."/>
            <person name="Imamovic A."/>
            <person name="Ireland A."/>
            <person name="Larimer J."/>
            <person name="McCowan C."/>
            <person name="Murphy C."/>
            <person name="Pearson M."/>
            <person name="Poon T.W."/>
            <person name="Priest M."/>
            <person name="Roberts A."/>
            <person name="Saif S."/>
            <person name="Shea T."/>
            <person name="Sykes S."/>
            <person name="Wortman J."/>
            <person name="Nusbaum C."/>
            <person name="Birren B."/>
        </authorList>
    </citation>
    <scope>NUCLEOTIDE SEQUENCE [LARGE SCALE GENOMIC DNA]</scope>
    <source>
        <strain evidence="8">APO3</strain>
    </source>
</reference>
<feature type="domain" description="Dynein heavy chain hydrolytic ATP-binding dynein motor region" evidence="4">
    <location>
        <begin position="1461"/>
        <end position="1795"/>
    </location>
</feature>
<dbReference type="Gene3D" id="1.10.287.2620">
    <property type="match status" value="1"/>
</dbReference>
<dbReference type="InterPro" id="IPR041228">
    <property type="entry name" value="Dynein_C"/>
</dbReference>
<evidence type="ECO:0000313" key="8">
    <source>
        <dbReference type="EMBL" id="ETV75784.1"/>
    </source>
</evidence>
<dbReference type="GO" id="GO:0030286">
    <property type="term" value="C:dynein complex"/>
    <property type="evidence" value="ECO:0007669"/>
    <property type="project" value="InterPro"/>
</dbReference>
<dbReference type="VEuPathDB" id="FungiDB:H257_10154"/>
<dbReference type="Gene3D" id="3.40.50.300">
    <property type="entry name" value="P-loop containing nucleotide triphosphate hydrolases"/>
    <property type="match status" value="6"/>
</dbReference>
<dbReference type="Gene3D" id="1.20.920.20">
    <property type="match status" value="1"/>
</dbReference>
<feature type="region of interest" description="Disordered" evidence="2">
    <location>
        <begin position="1223"/>
        <end position="1265"/>
    </location>
</feature>
<dbReference type="EMBL" id="KI913139">
    <property type="protein sequence ID" value="ETV75784.1"/>
    <property type="molecule type" value="Genomic_DNA"/>
</dbReference>
<dbReference type="Gene3D" id="3.20.180.20">
    <property type="entry name" value="Dynein heavy chain, N-terminal domain 2"/>
    <property type="match status" value="1"/>
</dbReference>
<name>W4G9Q3_APHAT</name>
<dbReference type="RefSeq" id="XP_009834915.1">
    <property type="nucleotide sequence ID" value="XM_009836613.1"/>
</dbReference>
<evidence type="ECO:0000259" key="7">
    <source>
        <dbReference type="Pfam" id="PF18199"/>
    </source>
</evidence>
<feature type="compositionally biased region" description="Basic and acidic residues" evidence="2">
    <location>
        <begin position="15"/>
        <end position="24"/>
    </location>
</feature>
<dbReference type="InterPro" id="IPR013602">
    <property type="entry name" value="Dynein_heavy_linker"/>
</dbReference>
<dbReference type="Gene3D" id="1.20.140.100">
    <property type="entry name" value="Dynein heavy chain, N-terminal domain 2"/>
    <property type="match status" value="1"/>
</dbReference>
<evidence type="ECO:0008006" key="9">
    <source>
        <dbReference type="Google" id="ProtNLM"/>
    </source>
</evidence>
<feature type="domain" description="Dynein heavy chain C-terminal" evidence="7">
    <location>
        <begin position="3970"/>
        <end position="4168"/>
    </location>
</feature>
<dbReference type="InterPro" id="IPR024317">
    <property type="entry name" value="Dynein_heavy_chain_D4_dom"/>
</dbReference>
<evidence type="ECO:0000256" key="1">
    <source>
        <dbReference type="ARBA" id="ARBA00023054"/>
    </source>
</evidence>
<evidence type="ECO:0000259" key="3">
    <source>
        <dbReference type="Pfam" id="PF08393"/>
    </source>
</evidence>
<dbReference type="Pfam" id="PF12777">
    <property type="entry name" value="MT"/>
    <property type="match status" value="1"/>
</dbReference>
<dbReference type="GO" id="GO:0007018">
    <property type="term" value="P:microtubule-based movement"/>
    <property type="evidence" value="ECO:0007669"/>
    <property type="project" value="InterPro"/>
</dbReference>
<gene>
    <name evidence="8" type="ORF">H257_10154</name>
</gene>
<dbReference type="SUPFAM" id="SSF52540">
    <property type="entry name" value="P-loop containing nucleoside triphosphate hydrolases"/>
    <property type="match status" value="1"/>
</dbReference>
<dbReference type="STRING" id="112090.W4G9Q3"/>
<dbReference type="GO" id="GO:0005524">
    <property type="term" value="F:ATP binding"/>
    <property type="evidence" value="ECO:0007669"/>
    <property type="project" value="InterPro"/>
</dbReference>
<accession>W4G9Q3</accession>
<dbReference type="GO" id="GO:0051959">
    <property type="term" value="F:dynein light intermediate chain binding"/>
    <property type="evidence" value="ECO:0007669"/>
    <property type="project" value="InterPro"/>
</dbReference>
<evidence type="ECO:0000259" key="4">
    <source>
        <dbReference type="Pfam" id="PF12774"/>
    </source>
</evidence>
<dbReference type="GO" id="GO:0045505">
    <property type="term" value="F:dynein intermediate chain binding"/>
    <property type="evidence" value="ECO:0007669"/>
    <property type="project" value="InterPro"/>
</dbReference>
<proteinExistence type="predicted"/>
<keyword evidence="1" id="KW-0175">Coiled coil</keyword>
<dbReference type="GeneID" id="20812150"/>
<dbReference type="Pfam" id="PF12775">
    <property type="entry name" value="AAA_7"/>
    <property type="match status" value="1"/>
</dbReference>
<sequence length="4182" mass="474886">MDDDTSSSKSIRMNARKEVTRHEAASATAAEFASSSRWIDAEEYERVATIMAREKDDEYRKSQPTLQLYKPKIKSWHPPVKVPLHKRKQPDLAVPESLRTIAAPVIPVQQQQPSKPIAPSPRMMGHRTLKLRESIQQREKQDTMDSRRTANKDLYAALVDRFRHSAKGLMRNSVKTIDCDITNVHTIEDAILYFLCEKHRRNILYFQPEKHRPEETIYRPYDLTHIAPLTQNNKEEHYVMGATNLVHYKANENVECIPVSEWVYHSHMFDHLLKGIPLFQQLLRRRMFSNWNLNVQMRLYCETRLRLGRRLHCARPNFMLALRVIHNVSSTIRKICALDVTAAASAKAIPLAEWTHLQEVRIGAIESQLNDAKATVHGALYTLVQSIRDDRSPDLLLDQLDNTDMYKMRQAYPEWKSIPMAAMKQFKADNQTQVAQAKRDLMLLPSLFRLLQYLFTESVYFMVLASIHHLHMQFSAADGCAITVAVSFLEKDANGMTLEPSEQDMLHHSMEALSRLVALSNSYSSEYRLIEYLTPPEVADAVPDGKFVSGMRLVDLLKSDDGFHAKVRSIRTAIKVAFTKVATNVKSFETLRPIYSAIQNPSDELPTMDKVDQYMENVPILLKTIQTKIRRLDTWQHQCHKTQASWSIGFLEVHCRHIISELLERINTQRSMAHQLLTDLTTQGILLCVTALKDAVTIMDERPQTTEAFCEQRRCIRTLSENEKLLLQEIRMVEDAYKALRSNCPAAASDCVGQFNLIHALQAKYNLSFQANVKFSKKMLPVIGQQVAQALQKFTAQCKRILNALETNVTVRNSQTFITGKADFESKLNPLLEIKSELDAISDACAMYHDYQKIMGIKVTPIVLLESARCLWLEVHDVWTLCQQWRMSHAMMHAHKFIMQSWTKNQAATAEFLVRSESIKCRFENKIFVAIKAELHAFLKQLDLTVELGAPYIKPMHWEQVFKILGGDLSLQTFCLKQLNDLDMWSHSDKIRTITYHARIDSETEAKLQVMKARWAATELVCQGLQLDPVVVDDLLAALDDDLMQVQCLMQLTSQPLLYQALATWSNEINYIQDTLELWVAAQHDWVKLDRIFQLPDIQQSVRHANVEFQVLSRKWKAMMKGVRTNTLIQHCVREVTNRTFLGDAKALFERLWKQLVLFLHEKRREFPRFNFVSDRELLAIMAGTTLSLSQPCHDNAGALSVVVAKCFEHVCRISVETIQHVVKSQPTSPQSKPTTTLPSPTKPTAASTRQHPHTMGSPEESSFGDAPTYSIEVFAVHGQHDETISLNNSVKITQRPEGWMKELAKVLRRAMKENLRHLMAEYSDLLQYYLHDKSQDAQATEWLHTLLDNWPLQLLVLTIRVFFTGECTQWISQQRSSHVMRDRLQKRTKECIVALRQQSTTKHIHGLTTVTTTLLNALNVFQRLTQSNQPSFDWSQHLQYHWNGDTQTCIVSHGVKTYDYGYEYLGPQSVIAMTPLTERMMWSMSMAFRLHSGSLLYGETGVSKQASIRELVNCIGALCVVYDCSIQFNMHQLGRILGGIVQCQAYVSVVGLEHVECDRFGLFVHQVKRLQHALKTHKEKICLDSTVITLQAHYPSIHPNYGVFCKLTTPSQAHTTAMVRQCASAFVSFACKFSLPDVAVLIELYFTVVGFRNVDRLTKTLHSFLLLLGTTYCPSPGEFLSVRIVRKIVDLSSTYLDMFGDEQQVVAYAVWNSIGSRISPERKLAFLALLHRHFPSFRHIHLDVTKTKSHIHDQMAVRRLVPTPISTRKVAELHDLCSMYAINVVTGEIASGKSTTIALLSGLRKYAQGEQRVKCFRIATATLAVAEFYGQFCNQQHEWVDGIITRYIRQRASETSRKQHGYIPWLVFDGSMSHACVEPLYAMTDDMPLVHLPNGDTLDTSHVKIFFETCSLENWSPSALSRFGIMYLPADGLPYTVFIKAWILRLEKADPPLDERILSVARQCSQLMRSHLSSLIDVSRSNGHPNIAFSPPTKVNKLVCTLHQFLEKLSANSPTLKADAILMYICACTWTIGAVVKYSARPIFHEALLKVAPELKCHKLFTHGRTCYDVFWHHEGPRIGLASWASRVHETDWSRLANHHNILVANETSVCVEYLVSHFATDRRNVLLVGASGVGKSSFTRRALHSLSDRNMIRTIRLGKHTSAISFQEQVLSDLERRMKGLYGPCTGKDAAMYHVDDMHLCQTECQEQIRQIVDVKGVYHRTSFEYVELSSLVFVGLASLNPSSVMELPLRLLRHFHMIWTPELPPDSIFEMFKSLPAFVVERSPMSLDLETCWKVLQFPLFVLQAMWGHSFQSPHAIFTLGDVLDVYRSLLQSAPFNFESKSKLQGVMLNLTATCFRGRSNFCDQDEWAYDYLTSPIRLALDFDTHDERTLYRFATHTTDGISGYASLTSQAAVNVFTMGVEKFHWHHPSFNESAVRHLVPFPTAVDHVLRVLVSLSDIKSHVLLKGPRGCGKRVTMIIVSGILSYKYVEIRQTAFHVLKQTLMIVGTTATNHIIYVAVDELSTDMRHVIMHVVCDGDIPWSLYEAHELDDIADAMKKLPSLQHLNPSKAQCYSLYRDNLKKYVHLALSIRNNPVVVDACVDDNTSLLHTCSVHIFSPWSVDCFEAILTATSVPPLLHPVMLHIHASVLAAQPTLPRLNRLNSTAAFKMFVKTYETLHLQCLKRMESIQHACTSGLKHMKELIREIDQLNARERKLAKAVEVVGAKSDELHRRYEKQRVIEVKLHEAFAEEDRAYQVMKRAIDDEKRSLQDELDQTVPEIQAAIISLNKINKLHITEMKSFTSPPDLVRLVMQAVCVLLGLGATPTWDDALFVLCDMRFLDRLKYFDKDNIQDSVMRKLDKFIKHPKFNEDEMKRASIASTSLCRWVLAMVRYHTVMTYVRPKQAKLETAHGHVDRLECAVRAATDAWKVCETKTKALHAAWTESEQKKGHMQTELLHVRERTTSVDRISIVFENLKPLLRKQLHDVKCADDTLIGDCLVLAATAAYLKTVVPSQRVPLVDMWTEQCAAAGFRTSPNMLESTLGMEGVQELRAACTLSDMQILINLSHLNRWRHTPPYKKFPLLWDPAGVATTWIKATERMALEVIPANDPMIMSRFEMTLPNSNVVILVDQVGQISEPVMWELIQAVTDHNSKRPVYFVSEFECTQQWSIQLVEVFDMFSFELEATDVQEHVMNMFYMHFSATQESEFRTLNERLLDDMRHQRTHVDHLLKQVALSRANLLTCDEDMIALVTQMSALTQALGNIQIKSNAIAHIQTTRVPFLEIGRRGLTLVDAATTFDPRPRHKCMDMLQDSITKLPMDVVHEQTIAQISNHVTAAFVREALHSLPSELHLGFCCYVALGICAYNEREIVAICKAQLTAFRNSSFPGVHVMADQSSPTVTHAVASRVITSAIRTCVDRIVVKKAASTTHAIHMANILDGSARVYIARDGNKRRLCTVQLLSKWQLVFQHTMGITFADLVDDVDSFPQVYERYTQSTPESIYDVPATEFVSRLPALVKFAMVTLSHDRITQAMLHELVLAVLPGVLLFPSTSIVDIAGQTDSHRPIALRYSADMVVHPLWCLVESAQSMGIREDEVWYFSLASSEDAVSSALKTIKDAAFHGGWVILQDLHHINASEKAELGRQFQAIAHGDITVNANFRLWVIHDAVDALFPACNVKTYFFNTTTMMMPRSAKSQANGSTFHSKYRLGLVLFHLLVANGLHAGSPTPSTQFSMYELEQADYLLCTLCDEKDVAPGIQAEDWTPAQVASILAPLYKSKTADVALGNQYDVLYRWCLELASNDTARSSRATLPPQWQRSLLHTMTALNDFHTKSVAVASNDSSPRRPLADIVPPPPPGTWLNAAALGLPQSTRGYFDWQVAESILSHLTALEPNHRPVSAIPPSTLVDALMFQLPKATVFQHAARKAWHAASNTVEEVLWFEMLAFEKYLGHVWTHLRTASSTADPMLHRGFVAEWMLAKYAAPFRLRDWVAWVQASVSMYQEWLWSLRFPLIRLQACQNPKALLMATLEQYAMAFDVPVCDVCFAALSHPPECSQTSTPSIQLGHLYFRNAKWDGSQLNLLTDDDNDHGGTALIHRSKPIEVFAWVRKDLHPDTTYKCPVYTYYFTHLAAGISWDTPIASAHVTSIYLPIPTHSDPQYHAKGVVCVLNEAFQPTHPVI</sequence>
<evidence type="ECO:0000256" key="2">
    <source>
        <dbReference type="SAM" id="MobiDB-lite"/>
    </source>
</evidence>
<dbReference type="Pfam" id="PF08393">
    <property type="entry name" value="DHC_N2"/>
    <property type="match status" value="1"/>
</dbReference>
<feature type="compositionally biased region" description="Low complexity" evidence="2">
    <location>
        <begin position="1225"/>
        <end position="1249"/>
    </location>
</feature>
<evidence type="ECO:0000259" key="5">
    <source>
        <dbReference type="Pfam" id="PF12777"/>
    </source>
</evidence>
<dbReference type="Pfam" id="PF12774">
    <property type="entry name" value="AAA_6"/>
    <property type="match status" value="1"/>
</dbReference>
<organism evidence="8">
    <name type="scientific">Aphanomyces astaci</name>
    <name type="common">Crayfish plague agent</name>
    <dbReference type="NCBI Taxonomy" id="112090"/>
    <lineage>
        <taxon>Eukaryota</taxon>
        <taxon>Sar</taxon>
        <taxon>Stramenopiles</taxon>
        <taxon>Oomycota</taxon>
        <taxon>Saprolegniomycetes</taxon>
        <taxon>Saprolegniales</taxon>
        <taxon>Verrucalvaceae</taxon>
        <taxon>Aphanomyces</taxon>
    </lineage>
</organism>
<dbReference type="InterPro" id="IPR035699">
    <property type="entry name" value="AAA_6"/>
</dbReference>
<dbReference type="InterPro" id="IPR042228">
    <property type="entry name" value="Dynein_linker_3"/>
</dbReference>
<protein>
    <recommendedName>
        <fullName evidence="9">Dynein heavy chain</fullName>
    </recommendedName>
</protein>
<dbReference type="InterPro" id="IPR027417">
    <property type="entry name" value="P-loop_NTPase"/>
</dbReference>
<dbReference type="OrthoDB" id="447173at2759"/>
<dbReference type="Gene3D" id="1.20.58.1120">
    <property type="match status" value="1"/>
</dbReference>
<feature type="domain" description="Dynein heavy chain AAA module D4" evidence="6">
    <location>
        <begin position="2442"/>
        <end position="2630"/>
    </location>
</feature>
<dbReference type="Pfam" id="PF18199">
    <property type="entry name" value="Dynein_C"/>
    <property type="match status" value="1"/>
</dbReference>
<evidence type="ECO:0000259" key="6">
    <source>
        <dbReference type="Pfam" id="PF12780"/>
    </source>
</evidence>
<dbReference type="PANTHER" id="PTHR45703:SF36">
    <property type="entry name" value="DYNEIN HEAVY CHAIN, CYTOPLASMIC"/>
    <property type="match status" value="1"/>
</dbReference>
<feature type="domain" description="Dynein heavy chain coiled coil stalk" evidence="5">
    <location>
        <begin position="2749"/>
        <end position="3023"/>
    </location>
</feature>
<dbReference type="InterPro" id="IPR024743">
    <property type="entry name" value="Dynein_HC_stalk"/>
</dbReference>
<dbReference type="PANTHER" id="PTHR45703">
    <property type="entry name" value="DYNEIN HEAVY CHAIN"/>
    <property type="match status" value="1"/>
</dbReference>
<dbReference type="Pfam" id="PF12780">
    <property type="entry name" value="AAA_8"/>
    <property type="match status" value="1"/>
</dbReference>
<feature type="region of interest" description="Disordered" evidence="2">
    <location>
        <begin position="1"/>
        <end position="24"/>
    </location>
</feature>
<feature type="domain" description="Dynein heavy chain linker" evidence="3">
    <location>
        <begin position="875"/>
        <end position="1317"/>
    </location>
</feature>
<dbReference type="InterPro" id="IPR042222">
    <property type="entry name" value="Dynein_2_N"/>
</dbReference>